<dbReference type="GO" id="GO:0004521">
    <property type="term" value="F:RNA endonuclease activity"/>
    <property type="evidence" value="ECO:0007669"/>
    <property type="project" value="InterPro"/>
</dbReference>
<dbReference type="InterPro" id="IPR010513">
    <property type="entry name" value="KEN_dom"/>
</dbReference>
<dbReference type="InterPro" id="IPR038357">
    <property type="entry name" value="KEN_sf"/>
</dbReference>
<dbReference type="SUPFAM" id="SSF56112">
    <property type="entry name" value="Protein kinase-like (PK-like)"/>
    <property type="match status" value="1"/>
</dbReference>
<feature type="domain" description="Protein kinase" evidence="4">
    <location>
        <begin position="1"/>
        <end position="256"/>
    </location>
</feature>
<accession>E4XBT6</accession>
<dbReference type="InterPro" id="IPR008271">
    <property type="entry name" value="Ser/Thr_kinase_AS"/>
</dbReference>
<keyword evidence="1" id="KW-0732">Signal</keyword>
<dbReference type="InterPro" id="IPR045133">
    <property type="entry name" value="IRE1/2-like"/>
</dbReference>
<evidence type="ECO:0000256" key="2">
    <source>
        <dbReference type="ARBA" id="ARBA00022741"/>
    </source>
</evidence>
<dbReference type="PANTHER" id="PTHR13954">
    <property type="entry name" value="IRE1-RELATED"/>
    <property type="match status" value="1"/>
</dbReference>
<dbReference type="GO" id="GO:0070059">
    <property type="term" value="P:intrinsic apoptotic signaling pathway in response to endoplasmic reticulum stress"/>
    <property type="evidence" value="ECO:0007669"/>
    <property type="project" value="TreeGrafter"/>
</dbReference>
<dbReference type="GO" id="GO:0004674">
    <property type="term" value="F:protein serine/threonine kinase activity"/>
    <property type="evidence" value="ECO:0007669"/>
    <property type="project" value="InterPro"/>
</dbReference>
<evidence type="ECO:0000259" key="5">
    <source>
        <dbReference type="PROSITE" id="PS51392"/>
    </source>
</evidence>
<dbReference type="PROSITE" id="PS51392">
    <property type="entry name" value="KEN"/>
    <property type="match status" value="1"/>
</dbReference>
<feature type="domain" description="KEN" evidence="5">
    <location>
        <begin position="259"/>
        <end position="395"/>
    </location>
</feature>
<keyword evidence="7" id="KW-1185">Reference proteome</keyword>
<dbReference type="Gene3D" id="3.30.200.20">
    <property type="entry name" value="Phosphorylase Kinase, domain 1"/>
    <property type="match status" value="1"/>
</dbReference>
<evidence type="ECO:0000256" key="1">
    <source>
        <dbReference type="ARBA" id="ARBA00022729"/>
    </source>
</evidence>
<dbReference type="SMART" id="SM00220">
    <property type="entry name" value="S_TKc"/>
    <property type="match status" value="1"/>
</dbReference>
<dbReference type="GO" id="GO:0005524">
    <property type="term" value="F:ATP binding"/>
    <property type="evidence" value="ECO:0007669"/>
    <property type="project" value="UniProtKB-KW"/>
</dbReference>
<dbReference type="EMBL" id="FN653034">
    <property type="protein sequence ID" value="CBY09061.1"/>
    <property type="molecule type" value="Genomic_DNA"/>
</dbReference>
<name>E4XBT6_OIKDI</name>
<dbReference type="InterPro" id="IPR011009">
    <property type="entry name" value="Kinase-like_dom_sf"/>
</dbReference>
<dbReference type="InParanoid" id="E4XBT6"/>
<proteinExistence type="predicted"/>
<evidence type="ECO:0000313" key="7">
    <source>
        <dbReference type="Proteomes" id="UP000001307"/>
    </source>
</evidence>
<dbReference type="SMART" id="SM00580">
    <property type="entry name" value="PUG"/>
    <property type="match status" value="1"/>
</dbReference>
<dbReference type="PROSITE" id="PS00108">
    <property type="entry name" value="PROTEIN_KINASE_ST"/>
    <property type="match status" value="1"/>
</dbReference>
<dbReference type="PANTHER" id="PTHR13954:SF6">
    <property type="entry name" value="NON-SPECIFIC SERINE_THREONINE PROTEIN KINASE"/>
    <property type="match status" value="1"/>
</dbReference>
<reference evidence="6" key="1">
    <citation type="journal article" date="2010" name="Science">
        <title>Plasticity of animal genome architecture unmasked by rapid evolution of a pelagic tunicate.</title>
        <authorList>
            <person name="Denoeud F."/>
            <person name="Henriet S."/>
            <person name="Mungpakdee S."/>
            <person name="Aury J.M."/>
            <person name="Da Silva C."/>
            <person name="Brinkmann H."/>
            <person name="Mikhaleva J."/>
            <person name="Olsen L.C."/>
            <person name="Jubin C."/>
            <person name="Canestro C."/>
            <person name="Bouquet J.M."/>
            <person name="Danks G."/>
            <person name="Poulain J."/>
            <person name="Campsteijn C."/>
            <person name="Adamski M."/>
            <person name="Cross I."/>
            <person name="Yadetie F."/>
            <person name="Muffato M."/>
            <person name="Louis A."/>
            <person name="Butcher S."/>
            <person name="Tsagkogeorga G."/>
            <person name="Konrad A."/>
            <person name="Singh S."/>
            <person name="Jensen M.F."/>
            <person name="Cong E.H."/>
            <person name="Eikeseth-Otteraa H."/>
            <person name="Noel B."/>
            <person name="Anthouard V."/>
            <person name="Porcel B.M."/>
            <person name="Kachouri-Lafond R."/>
            <person name="Nishino A."/>
            <person name="Ugolini M."/>
            <person name="Chourrout P."/>
            <person name="Nishida H."/>
            <person name="Aasland R."/>
            <person name="Huzurbazar S."/>
            <person name="Westhof E."/>
            <person name="Delsuc F."/>
            <person name="Lehrach H."/>
            <person name="Reinhardt R."/>
            <person name="Weissenbach J."/>
            <person name="Roy S.W."/>
            <person name="Artiguenave F."/>
            <person name="Postlethwait J.H."/>
            <person name="Manak J.R."/>
            <person name="Thompson E.M."/>
            <person name="Jaillon O."/>
            <person name="Du Pasquier L."/>
            <person name="Boudinot P."/>
            <person name="Liberles D.A."/>
            <person name="Volff J.N."/>
            <person name="Philippe H."/>
            <person name="Lenhard B."/>
            <person name="Roest Crollius H."/>
            <person name="Wincker P."/>
            <person name="Chourrout D."/>
        </authorList>
    </citation>
    <scope>NUCLEOTIDE SEQUENCE [LARGE SCALE GENOMIC DNA]</scope>
</reference>
<protein>
    <submittedName>
        <fullName evidence="6">Uncharacterized protein</fullName>
    </submittedName>
</protein>
<dbReference type="GO" id="GO:1990604">
    <property type="term" value="C:IRE1-TRAF2-ASK1 complex"/>
    <property type="evidence" value="ECO:0007669"/>
    <property type="project" value="TreeGrafter"/>
</dbReference>
<sequence>MGTSVFRGSFDGRDVAVKVTQCNQYNLLKFQRLLVDSYQLAEREIDLLRQADHPNLLRYFCSEKDRQFIFIALELCQGDLDFYVQHQIDFEHDLPRDAILSHCCAGVEQLHSLGVIHRDIKPSNILITYGSRNRCRRAVIADFGLSRQVNPGRHSISVTDLHGTEGWAAPEVFQCDVSKITYSVDIFSLGCVFYFVLSDGKHPYGHEFFMRQARIRQGKHDLGGVSPLHEHLILNMIQPEPEHRLPMKGVQEHPIFWNSDKKIRFLALTSDRLSQNPQEQNQIDDLEMSRYLEMNSERIGGEDWRLRLESELQEDLRKFRNYKDGIKDLLRALRNKRHHFRDLTIEARNILGDTPDSFFQYWSRAFPNLLRITYEAVSLDFDKTNDPFFSIFFDKSYCSILAANVRRVSEEVSRYFNNSSVIQKSREERKRNSCT</sequence>
<organism evidence="6">
    <name type="scientific">Oikopleura dioica</name>
    <name type="common">Tunicate</name>
    <dbReference type="NCBI Taxonomy" id="34765"/>
    <lineage>
        <taxon>Eukaryota</taxon>
        <taxon>Metazoa</taxon>
        <taxon>Chordata</taxon>
        <taxon>Tunicata</taxon>
        <taxon>Appendicularia</taxon>
        <taxon>Copelata</taxon>
        <taxon>Oikopleuridae</taxon>
        <taxon>Oikopleura</taxon>
    </lineage>
</organism>
<dbReference type="Pfam" id="PF06479">
    <property type="entry name" value="Ribonuc_2-5A"/>
    <property type="match status" value="1"/>
</dbReference>
<dbReference type="InterPro" id="IPR000719">
    <property type="entry name" value="Prot_kinase_dom"/>
</dbReference>
<dbReference type="GO" id="GO:0036498">
    <property type="term" value="P:IRE1-mediated unfolded protein response"/>
    <property type="evidence" value="ECO:0007669"/>
    <property type="project" value="TreeGrafter"/>
</dbReference>
<dbReference type="OrthoDB" id="63989at2759"/>
<dbReference type="Pfam" id="PF00069">
    <property type="entry name" value="Pkinase"/>
    <property type="match status" value="1"/>
</dbReference>
<keyword evidence="3" id="KW-0067">ATP-binding</keyword>
<evidence type="ECO:0000256" key="3">
    <source>
        <dbReference type="ARBA" id="ARBA00022840"/>
    </source>
</evidence>
<dbReference type="Proteomes" id="UP000001307">
    <property type="component" value="Unassembled WGS sequence"/>
</dbReference>
<evidence type="ECO:0000313" key="6">
    <source>
        <dbReference type="EMBL" id="CBY09061.1"/>
    </source>
</evidence>
<gene>
    <name evidence="6" type="ORF">GSOID_T00006593001</name>
</gene>
<dbReference type="PROSITE" id="PS50011">
    <property type="entry name" value="PROTEIN_KINASE_DOM"/>
    <property type="match status" value="1"/>
</dbReference>
<dbReference type="GO" id="GO:0006397">
    <property type="term" value="P:mRNA processing"/>
    <property type="evidence" value="ECO:0007669"/>
    <property type="project" value="InterPro"/>
</dbReference>
<dbReference type="AlphaFoldDB" id="E4XBT6"/>
<keyword evidence="2" id="KW-0547">Nucleotide-binding</keyword>
<dbReference type="Gene3D" id="1.20.1440.180">
    <property type="entry name" value="KEN domain"/>
    <property type="match status" value="1"/>
</dbReference>
<evidence type="ECO:0000259" key="4">
    <source>
        <dbReference type="PROSITE" id="PS50011"/>
    </source>
</evidence>
<dbReference type="Gene3D" id="1.10.510.10">
    <property type="entry name" value="Transferase(Phosphotransferase) domain 1"/>
    <property type="match status" value="1"/>
</dbReference>
<dbReference type="GO" id="GO:0051082">
    <property type="term" value="F:unfolded protein binding"/>
    <property type="evidence" value="ECO:0007669"/>
    <property type="project" value="TreeGrafter"/>
</dbReference>